<dbReference type="Proteomes" id="UP000053424">
    <property type="component" value="Unassembled WGS sequence"/>
</dbReference>
<protein>
    <submittedName>
        <fullName evidence="2">Uncharacterized protein</fullName>
    </submittedName>
</protein>
<dbReference type="AlphaFoldDB" id="A0A0C2YBH2"/>
<feature type="region of interest" description="Disordered" evidence="1">
    <location>
        <begin position="1"/>
        <end position="162"/>
    </location>
</feature>
<accession>A0A0C2YBH2</accession>
<organism evidence="2 3">
    <name type="scientific">Hebeloma cylindrosporum</name>
    <dbReference type="NCBI Taxonomy" id="76867"/>
    <lineage>
        <taxon>Eukaryota</taxon>
        <taxon>Fungi</taxon>
        <taxon>Dikarya</taxon>
        <taxon>Basidiomycota</taxon>
        <taxon>Agaricomycotina</taxon>
        <taxon>Agaricomycetes</taxon>
        <taxon>Agaricomycetidae</taxon>
        <taxon>Agaricales</taxon>
        <taxon>Agaricineae</taxon>
        <taxon>Hymenogastraceae</taxon>
        <taxon>Hebeloma</taxon>
    </lineage>
</organism>
<dbReference type="HOGENOM" id="CLU_1023685_0_0_1"/>
<dbReference type="STRING" id="686832.A0A0C2YBH2"/>
<reference evidence="2 3" key="1">
    <citation type="submission" date="2014-04" db="EMBL/GenBank/DDBJ databases">
        <authorList>
            <consortium name="DOE Joint Genome Institute"/>
            <person name="Kuo A."/>
            <person name="Gay G."/>
            <person name="Dore J."/>
            <person name="Kohler A."/>
            <person name="Nagy L.G."/>
            <person name="Floudas D."/>
            <person name="Copeland A."/>
            <person name="Barry K.W."/>
            <person name="Cichocki N."/>
            <person name="Veneault-Fourrey C."/>
            <person name="LaButti K."/>
            <person name="Lindquist E.A."/>
            <person name="Lipzen A."/>
            <person name="Lundell T."/>
            <person name="Morin E."/>
            <person name="Murat C."/>
            <person name="Sun H."/>
            <person name="Tunlid A."/>
            <person name="Henrissat B."/>
            <person name="Grigoriev I.V."/>
            <person name="Hibbett D.S."/>
            <person name="Martin F."/>
            <person name="Nordberg H.P."/>
            <person name="Cantor M.N."/>
            <person name="Hua S.X."/>
        </authorList>
    </citation>
    <scope>NUCLEOTIDE SEQUENCE [LARGE SCALE GENOMIC DNA]</scope>
    <source>
        <strain evidence="3">h7</strain>
    </source>
</reference>
<feature type="region of interest" description="Disordered" evidence="1">
    <location>
        <begin position="225"/>
        <end position="251"/>
    </location>
</feature>
<evidence type="ECO:0000313" key="2">
    <source>
        <dbReference type="EMBL" id="KIM47163.1"/>
    </source>
</evidence>
<proteinExistence type="predicted"/>
<feature type="region of interest" description="Disordered" evidence="1">
    <location>
        <begin position="265"/>
        <end position="290"/>
    </location>
</feature>
<evidence type="ECO:0000256" key="1">
    <source>
        <dbReference type="SAM" id="MobiDB-lite"/>
    </source>
</evidence>
<evidence type="ECO:0000313" key="3">
    <source>
        <dbReference type="Proteomes" id="UP000053424"/>
    </source>
</evidence>
<feature type="compositionally biased region" description="Polar residues" evidence="1">
    <location>
        <begin position="29"/>
        <end position="48"/>
    </location>
</feature>
<feature type="compositionally biased region" description="Basic and acidic residues" evidence="1">
    <location>
        <begin position="90"/>
        <end position="104"/>
    </location>
</feature>
<sequence length="290" mass="31245">MSLRSFTVFQDAVSSDAPQPKISRPNAMITRSSLNVVSPTAATSTTGDLLTLDKENYHPVTGERAGPSNAGTKKRKTTVLAIKVQPEPATKSKKETDGDREPEQKKRKASTSSTSKGKAKKGVKGTGSTKKGASRRSASRKVSPMPKLNEEEEPQKETITQADIDSRCYELTVKPLADVSQAYEELPLVENPAASTLDTSEEKTKFPAIKASSVEPEIRDYFQPSQALFSSTSTGSRMRAMSEDISENRAFSTPERKQIYAAFTFSSPSGSSGRMSKASHSGSITPADLA</sequence>
<feature type="compositionally biased region" description="Low complexity" evidence="1">
    <location>
        <begin position="266"/>
        <end position="283"/>
    </location>
</feature>
<gene>
    <name evidence="2" type="ORF">M413DRAFT_63520</name>
</gene>
<reference evidence="3" key="2">
    <citation type="submission" date="2015-01" db="EMBL/GenBank/DDBJ databases">
        <title>Evolutionary Origins and Diversification of the Mycorrhizal Mutualists.</title>
        <authorList>
            <consortium name="DOE Joint Genome Institute"/>
            <consortium name="Mycorrhizal Genomics Consortium"/>
            <person name="Kohler A."/>
            <person name="Kuo A."/>
            <person name="Nagy L.G."/>
            <person name="Floudas D."/>
            <person name="Copeland A."/>
            <person name="Barry K.W."/>
            <person name="Cichocki N."/>
            <person name="Veneault-Fourrey C."/>
            <person name="LaButti K."/>
            <person name="Lindquist E.A."/>
            <person name="Lipzen A."/>
            <person name="Lundell T."/>
            <person name="Morin E."/>
            <person name="Murat C."/>
            <person name="Riley R."/>
            <person name="Ohm R."/>
            <person name="Sun H."/>
            <person name="Tunlid A."/>
            <person name="Henrissat B."/>
            <person name="Grigoriev I.V."/>
            <person name="Hibbett D.S."/>
            <person name="Martin F."/>
        </authorList>
    </citation>
    <scope>NUCLEOTIDE SEQUENCE [LARGE SCALE GENOMIC DNA]</scope>
    <source>
        <strain evidence="3">h7</strain>
    </source>
</reference>
<dbReference type="EMBL" id="KN831770">
    <property type="protein sequence ID" value="KIM47163.1"/>
    <property type="molecule type" value="Genomic_DNA"/>
</dbReference>
<name>A0A0C2YBH2_HEBCY</name>
<feature type="compositionally biased region" description="Polar residues" evidence="1">
    <location>
        <begin position="225"/>
        <end position="236"/>
    </location>
</feature>
<dbReference type="OrthoDB" id="3265369at2759"/>
<feature type="compositionally biased region" description="Polar residues" evidence="1">
    <location>
        <begin position="1"/>
        <end position="17"/>
    </location>
</feature>
<keyword evidence="3" id="KW-1185">Reference proteome</keyword>